<comment type="caution">
    <text evidence="1">The sequence shown here is derived from an EMBL/GenBank/DDBJ whole genome shotgun (WGS) entry which is preliminary data.</text>
</comment>
<dbReference type="EMBL" id="CM037620">
    <property type="protein sequence ID" value="KAH7994295.1"/>
    <property type="molecule type" value="Genomic_DNA"/>
</dbReference>
<evidence type="ECO:0000313" key="1">
    <source>
        <dbReference type="EMBL" id="KAH7994295.1"/>
    </source>
</evidence>
<keyword evidence="2" id="KW-1185">Reference proteome</keyword>
<organism evidence="1 2">
    <name type="scientific">Sphaerodactylus townsendi</name>
    <dbReference type="NCBI Taxonomy" id="933632"/>
    <lineage>
        <taxon>Eukaryota</taxon>
        <taxon>Metazoa</taxon>
        <taxon>Chordata</taxon>
        <taxon>Craniata</taxon>
        <taxon>Vertebrata</taxon>
        <taxon>Euteleostomi</taxon>
        <taxon>Lepidosauria</taxon>
        <taxon>Squamata</taxon>
        <taxon>Bifurcata</taxon>
        <taxon>Gekkota</taxon>
        <taxon>Sphaerodactylidae</taxon>
        <taxon>Sphaerodactylus</taxon>
    </lineage>
</organism>
<dbReference type="Proteomes" id="UP000827872">
    <property type="component" value="Linkage Group LG07"/>
</dbReference>
<name>A0ACB8EPH9_9SAUR</name>
<proteinExistence type="predicted"/>
<protein>
    <submittedName>
        <fullName evidence="1">Uncharacterized protein</fullName>
    </submittedName>
</protein>
<reference evidence="1" key="1">
    <citation type="submission" date="2021-08" db="EMBL/GenBank/DDBJ databases">
        <title>The first chromosome-level gecko genome reveals the dynamic sex chromosomes of Neotropical dwarf geckos (Sphaerodactylidae: Sphaerodactylus).</title>
        <authorList>
            <person name="Pinto B.J."/>
            <person name="Keating S.E."/>
            <person name="Gamble T."/>
        </authorList>
    </citation>
    <scope>NUCLEOTIDE SEQUENCE</scope>
    <source>
        <strain evidence="1">TG3544</strain>
    </source>
</reference>
<gene>
    <name evidence="1" type="ORF">K3G42_001939</name>
</gene>
<sequence length="110" mass="11685">MHYPACNIGAQCENSLVADLGHLAHFLKAAAQGKGKPAAEERGQGRKSAQPSALPLLPHNCPAKQHHPLPPHTRMSTVSAGAEGLSLELQGMEVDQLNLFPTGDCLKIVY</sequence>
<evidence type="ECO:0000313" key="2">
    <source>
        <dbReference type="Proteomes" id="UP000827872"/>
    </source>
</evidence>
<accession>A0ACB8EPH9</accession>